<comment type="similarity">
    <text evidence="1">Belongs to the LysR transcriptional regulatory family.</text>
</comment>
<dbReference type="PANTHER" id="PTHR30346">
    <property type="entry name" value="TRANSCRIPTIONAL DUAL REGULATOR HCAR-RELATED"/>
    <property type="match status" value="1"/>
</dbReference>
<dbReference type="PRINTS" id="PR00039">
    <property type="entry name" value="HTHLYSR"/>
</dbReference>
<dbReference type="Gene3D" id="1.10.10.10">
    <property type="entry name" value="Winged helix-like DNA-binding domain superfamily/Winged helix DNA-binding domain"/>
    <property type="match status" value="1"/>
</dbReference>
<keyword evidence="7" id="KW-1185">Reference proteome</keyword>
<dbReference type="SUPFAM" id="SSF53850">
    <property type="entry name" value="Periplasmic binding protein-like II"/>
    <property type="match status" value="1"/>
</dbReference>
<dbReference type="Proteomes" id="UP001595805">
    <property type="component" value="Unassembled WGS sequence"/>
</dbReference>
<feature type="domain" description="HTH lysR-type" evidence="5">
    <location>
        <begin position="1"/>
        <end position="58"/>
    </location>
</feature>
<keyword evidence="3" id="KW-0238">DNA-binding</keyword>
<dbReference type="PROSITE" id="PS50931">
    <property type="entry name" value="HTH_LYSR"/>
    <property type="match status" value="1"/>
</dbReference>
<dbReference type="InterPro" id="IPR005119">
    <property type="entry name" value="LysR_subst-bd"/>
</dbReference>
<gene>
    <name evidence="6" type="ORF">ACFOSV_10790</name>
</gene>
<name>A0ABV8ART2_9BACT</name>
<evidence type="ECO:0000313" key="6">
    <source>
        <dbReference type="EMBL" id="MFC3880668.1"/>
    </source>
</evidence>
<evidence type="ECO:0000256" key="2">
    <source>
        <dbReference type="ARBA" id="ARBA00023015"/>
    </source>
</evidence>
<dbReference type="InterPro" id="IPR036390">
    <property type="entry name" value="WH_DNA-bd_sf"/>
</dbReference>
<dbReference type="SUPFAM" id="SSF46785">
    <property type="entry name" value="Winged helix' DNA-binding domain"/>
    <property type="match status" value="1"/>
</dbReference>
<dbReference type="InterPro" id="IPR036388">
    <property type="entry name" value="WH-like_DNA-bd_sf"/>
</dbReference>
<keyword evidence="2" id="KW-0805">Transcription regulation</keyword>
<evidence type="ECO:0000313" key="7">
    <source>
        <dbReference type="Proteomes" id="UP001595805"/>
    </source>
</evidence>
<evidence type="ECO:0000259" key="5">
    <source>
        <dbReference type="PROSITE" id="PS50931"/>
    </source>
</evidence>
<proteinExistence type="inferred from homology"/>
<dbReference type="EMBL" id="JBHRZS010000007">
    <property type="protein sequence ID" value="MFC3880668.1"/>
    <property type="molecule type" value="Genomic_DNA"/>
</dbReference>
<dbReference type="PANTHER" id="PTHR30346:SF0">
    <property type="entry name" value="HCA OPERON TRANSCRIPTIONAL ACTIVATOR HCAR"/>
    <property type="match status" value="1"/>
</dbReference>
<evidence type="ECO:0000256" key="4">
    <source>
        <dbReference type="ARBA" id="ARBA00023163"/>
    </source>
</evidence>
<sequence>MELRHLLYFQAVAEELNFRKAADRLFISQPGLSRQIKQLEQELEVQLLDRNRKKVQLTTAGLYLLEEVDFLINHLETVKVQLKEIEAGKLGELRIGFLGSAANHILPSLLAKINVHESGISTSLEELSNGVQVELIQKDKIDLGFVRLESAPEGLEMKSVLRDTFSIVIPEEHPIQSQDFQSIDQFSKESFILFSSDYSQYYYDQIIGICRDAGFFPTIRHKSVHALTIFRLVEQGMGVAIVPSSLKEGYKLKVRFLEIPNIRQYTELSVIWKPDNRNPALSRVLKLI</sequence>
<organism evidence="6 7">
    <name type="scientific">Algoriphagus namhaensis</name>
    <dbReference type="NCBI Taxonomy" id="915353"/>
    <lineage>
        <taxon>Bacteria</taxon>
        <taxon>Pseudomonadati</taxon>
        <taxon>Bacteroidota</taxon>
        <taxon>Cytophagia</taxon>
        <taxon>Cytophagales</taxon>
        <taxon>Cyclobacteriaceae</taxon>
        <taxon>Algoriphagus</taxon>
    </lineage>
</organism>
<dbReference type="Pfam" id="PF00126">
    <property type="entry name" value="HTH_1"/>
    <property type="match status" value="1"/>
</dbReference>
<evidence type="ECO:0000256" key="3">
    <source>
        <dbReference type="ARBA" id="ARBA00023125"/>
    </source>
</evidence>
<evidence type="ECO:0000256" key="1">
    <source>
        <dbReference type="ARBA" id="ARBA00009437"/>
    </source>
</evidence>
<protein>
    <submittedName>
        <fullName evidence="6">LysR family transcriptional regulator</fullName>
    </submittedName>
</protein>
<keyword evidence="4" id="KW-0804">Transcription</keyword>
<accession>A0ABV8ART2</accession>
<dbReference type="RefSeq" id="WP_377906024.1">
    <property type="nucleotide sequence ID" value="NZ_JBHRZS010000007.1"/>
</dbReference>
<dbReference type="InterPro" id="IPR000847">
    <property type="entry name" value="LysR_HTH_N"/>
</dbReference>
<reference evidence="7" key="1">
    <citation type="journal article" date="2019" name="Int. J. Syst. Evol. Microbiol.">
        <title>The Global Catalogue of Microorganisms (GCM) 10K type strain sequencing project: providing services to taxonomists for standard genome sequencing and annotation.</title>
        <authorList>
            <consortium name="The Broad Institute Genomics Platform"/>
            <consortium name="The Broad Institute Genome Sequencing Center for Infectious Disease"/>
            <person name="Wu L."/>
            <person name="Ma J."/>
        </authorList>
    </citation>
    <scope>NUCLEOTIDE SEQUENCE [LARGE SCALE GENOMIC DNA]</scope>
    <source>
        <strain evidence="7">CCUG 60523</strain>
    </source>
</reference>
<dbReference type="Pfam" id="PF03466">
    <property type="entry name" value="LysR_substrate"/>
    <property type="match status" value="1"/>
</dbReference>
<dbReference type="Gene3D" id="3.40.190.10">
    <property type="entry name" value="Periplasmic binding protein-like II"/>
    <property type="match status" value="2"/>
</dbReference>
<comment type="caution">
    <text evidence="6">The sequence shown here is derived from an EMBL/GenBank/DDBJ whole genome shotgun (WGS) entry which is preliminary data.</text>
</comment>